<evidence type="ECO:0000256" key="3">
    <source>
        <dbReference type="ARBA" id="ARBA00022658"/>
    </source>
</evidence>
<dbReference type="CDD" id="cd20808">
    <property type="entry name" value="C1_RASGRP"/>
    <property type="match status" value="1"/>
</dbReference>
<evidence type="ECO:0000256" key="8">
    <source>
        <dbReference type="ARBA" id="ARBA00023223"/>
    </source>
</evidence>
<dbReference type="Pfam" id="PF13499">
    <property type="entry name" value="EF-hand_7"/>
    <property type="match status" value="1"/>
</dbReference>
<dbReference type="PANTHER" id="PTHR23113:SF252">
    <property type="entry name" value="RAS GUANYL-RELEASING PROTEIN 3"/>
    <property type="match status" value="1"/>
</dbReference>
<dbReference type="InterPro" id="IPR023578">
    <property type="entry name" value="Ras_GEF_dom_sf"/>
</dbReference>
<sequence length="676" mass="77884">MDESLIFEEDGEQIKAASVEQLINHCLKCFEQQSLVNSNDAKFVEVFFITYHWYITSEDLLTNFIDRTKQSKYDLHVLSQVYYTVKYWIVNYGSDFENKKTMLSILDELNGIVQEKLKNGTIFTLNIEEWLAKRAKSVNTGSLSRKQSLNFNDVSSTDFANHLHYLIFKGFRKISIEECKCYGKSASALECPNLRDQISLFNDISKYVIAMVLSHNTPELRAKSIHKFIEMTKQLLKLNDFNAVMAVVGGLGHSALLRLNKTKEFLSPEDKLFIKETQEILSSDQNYAKYRSMADQVQGFTIPVLGVVMKDLIAMETAVGDFIKEGELLLINFRKMVQLSSILEQLLKSKKMQPEVTPVNHLLHVIRVSLRSRYTEDDLYDMSMQREPRENKASVSKSPTSSSSLLFSDWAKGSIDEPPNRDTVEKHVRAMVNAVFNTYDVDKNGFINEEEFDALATNFPFLDKFAVLDVDCDGNISRQEMLNYFMNVNSQQMTKEFVHDFQEHGFYSPHYCFYCTGFLWGIGKSGFRCKICHITCHKECKSHVVLECKPVRQSQNFKEIRFKTLPFKKRLKEEWRGSFDSQSLYAESEYASSDVSDVNGNGSPTIRRHDMTRDRLLKLELEKNALVKENNSLKAKLMSAEETISELQAQLNKIRQRSSVTEQFAKQNISKTETEV</sequence>
<dbReference type="Gene3D" id="1.20.870.10">
    <property type="entry name" value="Son of sevenless (SoS) protein Chain: S domain 1"/>
    <property type="match status" value="1"/>
</dbReference>
<keyword evidence="4" id="KW-0479">Metal-binding</keyword>
<evidence type="ECO:0000256" key="11">
    <source>
        <dbReference type="SAM" id="Coils"/>
    </source>
</evidence>
<keyword evidence="6" id="KW-0862">Zinc</keyword>
<feature type="domain" description="N-terminal Ras-GEF" evidence="15">
    <location>
        <begin position="10"/>
        <end position="135"/>
    </location>
</feature>
<dbReference type="InterPro" id="IPR046349">
    <property type="entry name" value="C1-like_sf"/>
</dbReference>
<accession>A0ABM4C206</accession>
<dbReference type="PROSITE" id="PS50081">
    <property type="entry name" value="ZF_DAG_PE_2"/>
    <property type="match status" value="1"/>
</dbReference>
<dbReference type="SUPFAM" id="SSF47473">
    <property type="entry name" value="EF-hand"/>
    <property type="match status" value="1"/>
</dbReference>
<dbReference type="InterPro" id="IPR011992">
    <property type="entry name" value="EF-hand-dom_pair"/>
</dbReference>
<dbReference type="SUPFAM" id="SSF48366">
    <property type="entry name" value="Ras GEF"/>
    <property type="match status" value="1"/>
</dbReference>
<comment type="similarity">
    <text evidence="1">Belongs to the aequorin family.</text>
</comment>
<name>A0ABM4C206_HYDVU</name>
<evidence type="ECO:0000259" key="16">
    <source>
        <dbReference type="PROSITE" id="PS50222"/>
    </source>
</evidence>
<dbReference type="InterPro" id="IPR036964">
    <property type="entry name" value="RASGEF_cat_dom_sf"/>
</dbReference>
<evidence type="ECO:0000256" key="6">
    <source>
        <dbReference type="ARBA" id="ARBA00022833"/>
    </source>
</evidence>
<dbReference type="PROSITE" id="PS50222">
    <property type="entry name" value="EF_HAND_2"/>
    <property type="match status" value="2"/>
</dbReference>
<dbReference type="InterPro" id="IPR002048">
    <property type="entry name" value="EF_hand_dom"/>
</dbReference>
<dbReference type="Pfam" id="PF00617">
    <property type="entry name" value="RasGEF"/>
    <property type="match status" value="1"/>
</dbReference>
<keyword evidence="5" id="KW-0863">Zinc-finger</keyword>
<evidence type="ECO:0000259" key="15">
    <source>
        <dbReference type="PROSITE" id="PS50212"/>
    </source>
</evidence>
<dbReference type="PROSITE" id="PS50009">
    <property type="entry name" value="RASGEF_CAT"/>
    <property type="match status" value="1"/>
</dbReference>
<feature type="coiled-coil region" evidence="11">
    <location>
        <begin position="616"/>
        <end position="657"/>
    </location>
</feature>
<dbReference type="SUPFAM" id="SSF57889">
    <property type="entry name" value="Cysteine-rich domain"/>
    <property type="match status" value="1"/>
</dbReference>
<evidence type="ECO:0000259" key="13">
    <source>
        <dbReference type="PROSITE" id="PS50009"/>
    </source>
</evidence>
<dbReference type="GeneID" id="100199199"/>
<dbReference type="Gene3D" id="3.30.60.20">
    <property type="match status" value="1"/>
</dbReference>
<dbReference type="Pfam" id="PF00130">
    <property type="entry name" value="C1_1"/>
    <property type="match status" value="1"/>
</dbReference>
<dbReference type="InterPro" id="IPR002219">
    <property type="entry name" value="PKC_DAG/PE"/>
</dbReference>
<gene>
    <name evidence="18" type="primary">LOC100199199</name>
</gene>
<dbReference type="InterPro" id="IPR000651">
    <property type="entry name" value="Ras-like_Gua-exchang_fac_N"/>
</dbReference>
<dbReference type="SMART" id="SM00109">
    <property type="entry name" value="C1"/>
    <property type="match status" value="1"/>
</dbReference>
<evidence type="ECO:0000313" key="18">
    <source>
        <dbReference type="RefSeq" id="XP_065655586.1"/>
    </source>
</evidence>
<dbReference type="CDD" id="cd06224">
    <property type="entry name" value="REM"/>
    <property type="match status" value="1"/>
</dbReference>
<dbReference type="PROSITE" id="PS00720">
    <property type="entry name" value="RASGEF"/>
    <property type="match status" value="1"/>
</dbReference>
<dbReference type="Gene3D" id="1.10.238.10">
    <property type="entry name" value="EF-hand"/>
    <property type="match status" value="1"/>
</dbReference>
<dbReference type="InterPro" id="IPR018247">
    <property type="entry name" value="EF_Hand_1_Ca_BS"/>
</dbReference>
<evidence type="ECO:0000256" key="9">
    <source>
        <dbReference type="ARBA" id="ARBA00023262"/>
    </source>
</evidence>
<dbReference type="Gene3D" id="1.10.840.10">
    <property type="entry name" value="Ras guanine-nucleotide exchange factors catalytic domain"/>
    <property type="match status" value="1"/>
</dbReference>
<evidence type="ECO:0000256" key="4">
    <source>
        <dbReference type="ARBA" id="ARBA00022723"/>
    </source>
</evidence>
<evidence type="ECO:0000256" key="7">
    <source>
        <dbReference type="ARBA" id="ARBA00022837"/>
    </source>
</evidence>
<evidence type="ECO:0000256" key="2">
    <source>
        <dbReference type="ARBA" id="ARBA00009566"/>
    </source>
</evidence>
<feature type="domain" description="Ras-GEF" evidence="13">
    <location>
        <begin position="155"/>
        <end position="389"/>
    </location>
</feature>
<dbReference type="Pfam" id="PF00618">
    <property type="entry name" value="RasGEF_N"/>
    <property type="match status" value="1"/>
</dbReference>
<feature type="domain" description="EF-hand" evidence="16">
    <location>
        <begin position="465"/>
        <end position="491"/>
    </location>
</feature>
<dbReference type="InterPro" id="IPR008937">
    <property type="entry name" value="Ras-like_GEF"/>
</dbReference>
<dbReference type="PANTHER" id="PTHR23113">
    <property type="entry name" value="GUANINE NUCLEOTIDE EXCHANGE FACTOR"/>
    <property type="match status" value="1"/>
</dbReference>
<proteinExistence type="inferred from homology"/>
<evidence type="ECO:0000313" key="17">
    <source>
        <dbReference type="Proteomes" id="UP001652625"/>
    </source>
</evidence>
<dbReference type="PROSITE" id="PS00479">
    <property type="entry name" value="ZF_DAG_PE_1"/>
    <property type="match status" value="1"/>
</dbReference>
<keyword evidence="9" id="KW-0599">Photoprotein</keyword>
<keyword evidence="8" id="KW-0455">Luminescence</keyword>
<dbReference type="RefSeq" id="XP_065655586.1">
    <property type="nucleotide sequence ID" value="XM_065799514.1"/>
</dbReference>
<dbReference type="PROSITE" id="PS00018">
    <property type="entry name" value="EF_HAND_1"/>
    <property type="match status" value="2"/>
</dbReference>
<dbReference type="Proteomes" id="UP001652625">
    <property type="component" value="Chromosome 06"/>
</dbReference>
<dbReference type="SMART" id="SM00147">
    <property type="entry name" value="RasGEF"/>
    <property type="match status" value="1"/>
</dbReference>
<protein>
    <submittedName>
        <fullName evidence="18">RAS guanyl-releasing protein 2-B isoform X4</fullName>
    </submittedName>
</protein>
<dbReference type="PROSITE" id="PS50212">
    <property type="entry name" value="RASGEF_NTER"/>
    <property type="match status" value="1"/>
</dbReference>
<keyword evidence="7" id="KW-0106">Calcium</keyword>
<keyword evidence="17" id="KW-1185">Reference proteome</keyword>
<comment type="similarity">
    <text evidence="2">Belongs to the RASGRP family.</text>
</comment>
<keyword evidence="3 10" id="KW-0344">Guanine-nucleotide releasing factor</keyword>
<dbReference type="InterPro" id="IPR019804">
    <property type="entry name" value="Ras_G-nucl-exch_fac_CS"/>
</dbReference>
<dbReference type="SMART" id="SM00229">
    <property type="entry name" value="RasGEFN"/>
    <property type="match status" value="1"/>
</dbReference>
<organism evidence="17 18">
    <name type="scientific">Hydra vulgaris</name>
    <name type="common">Hydra</name>
    <name type="synonym">Hydra attenuata</name>
    <dbReference type="NCBI Taxonomy" id="6087"/>
    <lineage>
        <taxon>Eukaryota</taxon>
        <taxon>Metazoa</taxon>
        <taxon>Cnidaria</taxon>
        <taxon>Hydrozoa</taxon>
        <taxon>Hydroidolina</taxon>
        <taxon>Anthoathecata</taxon>
        <taxon>Aplanulata</taxon>
        <taxon>Hydridae</taxon>
        <taxon>Hydra</taxon>
    </lineage>
</organism>
<feature type="domain" description="Phorbol-ester/DAG-type" evidence="14">
    <location>
        <begin position="498"/>
        <end position="548"/>
    </location>
</feature>
<feature type="domain" description="EF-hand" evidence="16">
    <location>
        <begin position="427"/>
        <end position="462"/>
    </location>
</feature>
<feature type="compositionally biased region" description="Low complexity" evidence="12">
    <location>
        <begin position="394"/>
        <end position="403"/>
    </location>
</feature>
<reference evidence="18" key="1">
    <citation type="submission" date="2025-08" db="UniProtKB">
        <authorList>
            <consortium name="RefSeq"/>
        </authorList>
    </citation>
    <scope>IDENTIFICATION</scope>
</reference>
<evidence type="ECO:0000256" key="5">
    <source>
        <dbReference type="ARBA" id="ARBA00022771"/>
    </source>
</evidence>
<evidence type="ECO:0000256" key="1">
    <source>
        <dbReference type="ARBA" id="ARBA00007828"/>
    </source>
</evidence>
<evidence type="ECO:0000259" key="14">
    <source>
        <dbReference type="PROSITE" id="PS50081"/>
    </source>
</evidence>
<feature type="region of interest" description="Disordered" evidence="12">
    <location>
        <begin position="381"/>
        <end position="403"/>
    </location>
</feature>
<evidence type="ECO:0000256" key="10">
    <source>
        <dbReference type="PROSITE-ProRule" id="PRU00168"/>
    </source>
</evidence>
<keyword evidence="11" id="KW-0175">Coiled coil</keyword>
<dbReference type="SMART" id="SM00054">
    <property type="entry name" value="EFh"/>
    <property type="match status" value="2"/>
</dbReference>
<dbReference type="InterPro" id="IPR001895">
    <property type="entry name" value="RASGEF_cat_dom"/>
</dbReference>
<evidence type="ECO:0000256" key="12">
    <source>
        <dbReference type="SAM" id="MobiDB-lite"/>
    </source>
</evidence>